<feature type="domain" description="NmrA-like" evidence="3">
    <location>
        <begin position="7"/>
        <end position="228"/>
    </location>
</feature>
<evidence type="ECO:0000313" key="4">
    <source>
        <dbReference type="EMBL" id="MBS9534262.1"/>
    </source>
</evidence>
<proteinExistence type="predicted"/>
<keyword evidence="2" id="KW-0560">Oxidoreductase</keyword>
<dbReference type="PANTHER" id="PTHR47706">
    <property type="entry name" value="NMRA-LIKE FAMILY PROTEIN"/>
    <property type="match status" value="1"/>
</dbReference>
<dbReference type="EMBL" id="JAHCLR010000021">
    <property type="protein sequence ID" value="MBS9534262.1"/>
    <property type="molecule type" value="Genomic_DNA"/>
</dbReference>
<dbReference type="RefSeq" id="WP_214093133.1">
    <property type="nucleotide sequence ID" value="NZ_JAHCLR010000021.1"/>
</dbReference>
<organism evidence="4 5">
    <name type="scientific">Mycolicibacter acidiphilus</name>
    <dbReference type="NCBI Taxonomy" id="2835306"/>
    <lineage>
        <taxon>Bacteria</taxon>
        <taxon>Bacillati</taxon>
        <taxon>Actinomycetota</taxon>
        <taxon>Actinomycetes</taxon>
        <taxon>Mycobacteriales</taxon>
        <taxon>Mycobacteriaceae</taxon>
        <taxon>Mycolicibacter</taxon>
    </lineage>
</organism>
<comment type="caution">
    <text evidence="4">The sequence shown here is derived from an EMBL/GenBank/DDBJ whole genome shotgun (WGS) entry which is preliminary data.</text>
</comment>
<dbReference type="InterPro" id="IPR008030">
    <property type="entry name" value="NmrA-like"/>
</dbReference>
<keyword evidence="1" id="KW-0521">NADP</keyword>
<protein>
    <submittedName>
        <fullName evidence="4">NmrA family NAD(P)-binding protein</fullName>
    </submittedName>
</protein>
<gene>
    <name evidence="4" type="ORF">KIH27_11755</name>
</gene>
<sequence length="298" mass="31819">MTASDMTALVVGANGNLGQRIAKALRARGLQVRSGVRDPDRAPGLLQELGEVVRADLTDPASLAAACDGVQVVISAVQGGPEVIVDGQSRLLAAAQQAGVTRFVPSDYSLDLFALAPGENWNSDARRAFDRQLIDSGQGYTIVLNGCFMEVIASPFLDLIDDTAGTLSFWGDGETPADFTSMDDAAAYLAEIVCDPGTLNRVVQVVGETATMADIARFYRQATGRPLTLRSRGSIADGYAELQRREAEGADLMRILPLMYQLPMMSGRGRLENPENDRYPNIAPTTLTAVLRGPSPSE</sequence>
<dbReference type="Proteomes" id="UP001519535">
    <property type="component" value="Unassembled WGS sequence"/>
</dbReference>
<name>A0ABS5RIZ1_9MYCO</name>
<dbReference type="SUPFAM" id="SSF51735">
    <property type="entry name" value="NAD(P)-binding Rossmann-fold domains"/>
    <property type="match status" value="1"/>
</dbReference>
<evidence type="ECO:0000259" key="3">
    <source>
        <dbReference type="Pfam" id="PF05368"/>
    </source>
</evidence>
<reference evidence="4 5" key="1">
    <citation type="submission" date="2021-05" db="EMBL/GenBank/DDBJ databases">
        <title>Mycobacterium acidophilum sp. nov., an extremely acid-tolerant member of the genus Mycobacterium.</title>
        <authorList>
            <person name="Xia J."/>
        </authorList>
    </citation>
    <scope>NUCLEOTIDE SEQUENCE [LARGE SCALE GENOMIC DNA]</scope>
    <source>
        <strain evidence="4 5">M1</strain>
    </source>
</reference>
<dbReference type="Gene3D" id="3.40.50.720">
    <property type="entry name" value="NAD(P)-binding Rossmann-like Domain"/>
    <property type="match status" value="1"/>
</dbReference>
<dbReference type="InterPro" id="IPR036291">
    <property type="entry name" value="NAD(P)-bd_dom_sf"/>
</dbReference>
<evidence type="ECO:0000256" key="1">
    <source>
        <dbReference type="ARBA" id="ARBA00022857"/>
    </source>
</evidence>
<accession>A0ABS5RIZ1</accession>
<dbReference type="InterPro" id="IPR051609">
    <property type="entry name" value="NmrA/Isoflavone_reductase-like"/>
</dbReference>
<dbReference type="PANTHER" id="PTHR47706:SF9">
    <property type="entry name" value="NMRA-LIKE DOMAIN-CONTAINING PROTEIN-RELATED"/>
    <property type="match status" value="1"/>
</dbReference>
<dbReference type="Pfam" id="PF05368">
    <property type="entry name" value="NmrA"/>
    <property type="match status" value="1"/>
</dbReference>
<keyword evidence="5" id="KW-1185">Reference proteome</keyword>
<evidence type="ECO:0000313" key="5">
    <source>
        <dbReference type="Proteomes" id="UP001519535"/>
    </source>
</evidence>
<evidence type="ECO:0000256" key="2">
    <source>
        <dbReference type="ARBA" id="ARBA00023002"/>
    </source>
</evidence>